<dbReference type="InterPro" id="IPR036388">
    <property type="entry name" value="WH-like_DNA-bd_sf"/>
</dbReference>
<gene>
    <name evidence="9" type="ORF">H4W29_006538</name>
</gene>
<dbReference type="SUPFAM" id="SSF88659">
    <property type="entry name" value="Sigma3 and sigma4 domains of RNA polymerase sigma factors"/>
    <property type="match status" value="1"/>
</dbReference>
<dbReference type="NCBIfam" id="TIGR02937">
    <property type="entry name" value="sigma70-ECF"/>
    <property type="match status" value="1"/>
</dbReference>
<proteinExistence type="inferred from homology"/>
<evidence type="ECO:0000256" key="4">
    <source>
        <dbReference type="ARBA" id="ARBA00023125"/>
    </source>
</evidence>
<sequence length="164" mass="18785">MKHSTEILQEEVVALIPALRAFARTFYRSSADADDLVQETLVRALGNIEQFKQGTRMKSWLFTIMRNAFCTRFRLRQRETLGADECASSQGSVPADQEWHLRGHELEAACGHLPEPYRAAFAFVFVDGRSYEEAADHFHCPIGTIKSRVNRARQRIAHDIGYYH</sequence>
<dbReference type="InterPro" id="IPR039425">
    <property type="entry name" value="RNA_pol_sigma-70-like"/>
</dbReference>
<keyword evidence="3 6" id="KW-0731">Sigma factor</keyword>
<dbReference type="EMBL" id="JADBEC010000003">
    <property type="protein sequence ID" value="MBE1509291.1"/>
    <property type="molecule type" value="Genomic_DNA"/>
</dbReference>
<evidence type="ECO:0000313" key="10">
    <source>
        <dbReference type="Proteomes" id="UP000620262"/>
    </source>
</evidence>
<evidence type="ECO:0000256" key="3">
    <source>
        <dbReference type="ARBA" id="ARBA00023082"/>
    </source>
</evidence>
<reference evidence="9 10" key="1">
    <citation type="submission" date="2020-10" db="EMBL/GenBank/DDBJ databases">
        <title>Sequencing the genomes of 1000 actinobacteria strains.</title>
        <authorList>
            <person name="Klenk H.-P."/>
        </authorList>
    </citation>
    <scope>NUCLEOTIDE SEQUENCE [LARGE SCALE GENOMIC DNA]</scope>
    <source>
        <strain evidence="9 10">DSM 7307</strain>
    </source>
</reference>
<dbReference type="PANTHER" id="PTHR43133">
    <property type="entry name" value="RNA POLYMERASE ECF-TYPE SIGMA FACTO"/>
    <property type="match status" value="1"/>
</dbReference>
<dbReference type="Gene3D" id="1.10.1740.10">
    <property type="match status" value="1"/>
</dbReference>
<evidence type="ECO:0000256" key="1">
    <source>
        <dbReference type="ARBA" id="ARBA00010641"/>
    </source>
</evidence>
<evidence type="ECO:0000259" key="7">
    <source>
        <dbReference type="Pfam" id="PF04542"/>
    </source>
</evidence>
<feature type="domain" description="RNA polymerase sigma-70 region 2" evidence="7">
    <location>
        <begin position="15"/>
        <end position="78"/>
    </location>
</feature>
<dbReference type="SUPFAM" id="SSF88946">
    <property type="entry name" value="Sigma2 domain of RNA polymerase sigma factors"/>
    <property type="match status" value="1"/>
</dbReference>
<keyword evidence="5 6" id="KW-0804">Transcription</keyword>
<keyword evidence="4 6" id="KW-0238">DNA-binding</keyword>
<comment type="caution">
    <text evidence="9">The sequence shown here is derived from an EMBL/GenBank/DDBJ whole genome shotgun (WGS) entry which is preliminary data.</text>
</comment>
<evidence type="ECO:0000259" key="8">
    <source>
        <dbReference type="Pfam" id="PF08281"/>
    </source>
</evidence>
<dbReference type="InterPro" id="IPR000838">
    <property type="entry name" value="RNA_pol_sigma70_ECF_CS"/>
</dbReference>
<dbReference type="Pfam" id="PF04542">
    <property type="entry name" value="Sigma70_r2"/>
    <property type="match status" value="1"/>
</dbReference>
<dbReference type="InterPro" id="IPR013325">
    <property type="entry name" value="RNA_pol_sigma_r2"/>
</dbReference>
<keyword evidence="2 6" id="KW-0805">Transcription regulation</keyword>
<dbReference type="Proteomes" id="UP000620262">
    <property type="component" value="Unassembled WGS sequence"/>
</dbReference>
<dbReference type="InterPro" id="IPR013249">
    <property type="entry name" value="RNA_pol_sigma70_r4_t2"/>
</dbReference>
<dbReference type="InterPro" id="IPR007627">
    <property type="entry name" value="RNA_pol_sigma70_r2"/>
</dbReference>
<dbReference type="Gene3D" id="1.10.10.10">
    <property type="entry name" value="Winged helix-like DNA-binding domain superfamily/Winged helix DNA-binding domain"/>
    <property type="match status" value="1"/>
</dbReference>
<comment type="similarity">
    <text evidence="1 6">Belongs to the sigma-70 factor family. ECF subfamily.</text>
</comment>
<dbReference type="Pfam" id="PF08281">
    <property type="entry name" value="Sigma70_r4_2"/>
    <property type="match status" value="1"/>
</dbReference>
<evidence type="ECO:0000256" key="6">
    <source>
        <dbReference type="RuleBase" id="RU000716"/>
    </source>
</evidence>
<dbReference type="InterPro" id="IPR014284">
    <property type="entry name" value="RNA_pol_sigma-70_dom"/>
</dbReference>
<evidence type="ECO:0000256" key="2">
    <source>
        <dbReference type="ARBA" id="ARBA00023015"/>
    </source>
</evidence>
<evidence type="ECO:0000313" key="9">
    <source>
        <dbReference type="EMBL" id="MBE1509291.1"/>
    </source>
</evidence>
<dbReference type="CDD" id="cd06171">
    <property type="entry name" value="Sigma70_r4"/>
    <property type="match status" value="1"/>
</dbReference>
<dbReference type="PANTHER" id="PTHR43133:SF25">
    <property type="entry name" value="RNA POLYMERASE SIGMA FACTOR RFAY-RELATED"/>
    <property type="match status" value="1"/>
</dbReference>
<name>A0ABR9J1E3_RHIVS</name>
<dbReference type="InterPro" id="IPR013324">
    <property type="entry name" value="RNA_pol_sigma_r3/r4-like"/>
</dbReference>
<dbReference type="RefSeq" id="WP_192732902.1">
    <property type="nucleotide sequence ID" value="NZ_BAAAVL010000015.1"/>
</dbReference>
<evidence type="ECO:0000256" key="5">
    <source>
        <dbReference type="ARBA" id="ARBA00023163"/>
    </source>
</evidence>
<organism evidence="9 10">
    <name type="scientific">Rhizobium viscosum</name>
    <name type="common">Arthrobacter viscosus</name>
    <dbReference type="NCBI Taxonomy" id="1673"/>
    <lineage>
        <taxon>Bacteria</taxon>
        <taxon>Pseudomonadati</taxon>
        <taxon>Pseudomonadota</taxon>
        <taxon>Alphaproteobacteria</taxon>
        <taxon>Hyphomicrobiales</taxon>
        <taxon>Rhizobiaceae</taxon>
        <taxon>Rhizobium/Agrobacterium group</taxon>
        <taxon>Rhizobium</taxon>
    </lineage>
</organism>
<dbReference type="PROSITE" id="PS01063">
    <property type="entry name" value="SIGMA70_ECF"/>
    <property type="match status" value="1"/>
</dbReference>
<feature type="domain" description="RNA polymerase sigma factor 70 region 4 type 2" evidence="8">
    <location>
        <begin position="105"/>
        <end position="156"/>
    </location>
</feature>
<keyword evidence="10" id="KW-1185">Reference proteome</keyword>
<accession>A0ABR9J1E3</accession>
<protein>
    <recommendedName>
        <fullName evidence="6">RNA polymerase sigma factor</fullName>
    </recommendedName>
</protein>